<keyword evidence="3" id="KW-1185">Reference proteome</keyword>
<protein>
    <submittedName>
        <fullName evidence="2">Sec-independent protein secretion pathway component TatC</fullName>
    </submittedName>
</protein>
<proteinExistence type="predicted"/>
<dbReference type="EMBL" id="JAFBED010000009">
    <property type="protein sequence ID" value="MBM7621609.1"/>
    <property type="molecule type" value="Genomic_DNA"/>
</dbReference>
<evidence type="ECO:0000313" key="3">
    <source>
        <dbReference type="Proteomes" id="UP000737402"/>
    </source>
</evidence>
<evidence type="ECO:0000256" key="1">
    <source>
        <dbReference type="SAM" id="Phobius"/>
    </source>
</evidence>
<comment type="caution">
    <text evidence="2">The sequence shown here is derived from an EMBL/GenBank/DDBJ whole genome shotgun (WGS) entry which is preliminary data.</text>
</comment>
<feature type="transmembrane region" description="Helical" evidence="1">
    <location>
        <begin position="7"/>
        <end position="25"/>
    </location>
</feature>
<name>A0ABS2P406_9BACI</name>
<keyword evidence="1" id="KW-1133">Transmembrane helix</keyword>
<gene>
    <name evidence="2" type="ORF">JOC95_003498</name>
</gene>
<sequence length="67" mass="7671">MEKLKKLFMAVALIGQVVGIVLVFVDVLLAVIFYILYGLAVVALFIVLIMERDKEKEEDDKNDYSDY</sequence>
<dbReference type="RefSeq" id="WP_204418392.1">
    <property type="nucleotide sequence ID" value="NZ_JAFBED010000009.1"/>
</dbReference>
<organism evidence="2 3">
    <name type="scientific">Sutcliffiella tianshenii</name>
    <dbReference type="NCBI Taxonomy" id="1463404"/>
    <lineage>
        <taxon>Bacteria</taxon>
        <taxon>Bacillati</taxon>
        <taxon>Bacillota</taxon>
        <taxon>Bacilli</taxon>
        <taxon>Bacillales</taxon>
        <taxon>Bacillaceae</taxon>
        <taxon>Sutcliffiella</taxon>
    </lineage>
</organism>
<feature type="transmembrane region" description="Helical" evidence="1">
    <location>
        <begin position="31"/>
        <end position="50"/>
    </location>
</feature>
<keyword evidence="1" id="KW-0472">Membrane</keyword>
<evidence type="ECO:0000313" key="2">
    <source>
        <dbReference type="EMBL" id="MBM7621609.1"/>
    </source>
</evidence>
<dbReference type="Proteomes" id="UP000737402">
    <property type="component" value="Unassembled WGS sequence"/>
</dbReference>
<accession>A0ABS2P406</accession>
<reference evidence="2 3" key="1">
    <citation type="submission" date="2021-01" db="EMBL/GenBank/DDBJ databases">
        <title>Genomic Encyclopedia of Type Strains, Phase IV (KMG-IV): sequencing the most valuable type-strain genomes for metagenomic binning, comparative biology and taxonomic classification.</title>
        <authorList>
            <person name="Goeker M."/>
        </authorList>
    </citation>
    <scope>NUCLEOTIDE SEQUENCE [LARGE SCALE GENOMIC DNA]</scope>
    <source>
        <strain evidence="2 3">DSM 25879</strain>
    </source>
</reference>
<keyword evidence="1" id="KW-0812">Transmembrane</keyword>